<dbReference type="InterPro" id="IPR013221">
    <property type="entry name" value="Mur_ligase_cen"/>
</dbReference>
<proteinExistence type="predicted"/>
<dbReference type="SUPFAM" id="SSF53244">
    <property type="entry name" value="MurD-like peptide ligases, peptide-binding domain"/>
    <property type="match status" value="1"/>
</dbReference>
<dbReference type="SUPFAM" id="SSF53623">
    <property type="entry name" value="MurD-like peptide ligases, catalytic domain"/>
    <property type="match status" value="1"/>
</dbReference>
<dbReference type="GO" id="GO:0005524">
    <property type="term" value="F:ATP binding"/>
    <property type="evidence" value="ECO:0007669"/>
    <property type="project" value="UniProtKB-KW"/>
</dbReference>
<evidence type="ECO:0000256" key="2">
    <source>
        <dbReference type="ARBA" id="ARBA00022741"/>
    </source>
</evidence>
<dbReference type="InterPro" id="IPR036565">
    <property type="entry name" value="Mur-like_cat_sf"/>
</dbReference>
<dbReference type="Pfam" id="PF08245">
    <property type="entry name" value="Mur_ligase_M"/>
    <property type="match status" value="1"/>
</dbReference>
<evidence type="ECO:0000256" key="1">
    <source>
        <dbReference type="ARBA" id="ARBA00022598"/>
    </source>
</evidence>
<evidence type="ECO:0000313" key="5">
    <source>
        <dbReference type="EMBL" id="VVU95381.1"/>
    </source>
</evidence>
<gene>
    <name evidence="5" type="ORF">CPAV1605_1132</name>
</gene>
<name>A0A5E8CJC8_9ZZZZ</name>
<dbReference type="PANTHER" id="PTHR43024:SF1">
    <property type="entry name" value="UDP-N-ACETYLMURAMOYL-TRIPEPTIDE--D-ALANYL-D-ALANINE LIGASE"/>
    <property type="match status" value="1"/>
</dbReference>
<accession>A0A5E8CJC8</accession>
<dbReference type="EMBL" id="CABVLZ010000004">
    <property type="protein sequence ID" value="VVU95381.1"/>
    <property type="molecule type" value="Genomic_DNA"/>
</dbReference>
<dbReference type="Gene3D" id="3.40.1190.10">
    <property type="entry name" value="Mur-like, catalytic domain"/>
    <property type="match status" value="1"/>
</dbReference>
<dbReference type="GO" id="GO:0016881">
    <property type="term" value="F:acid-amino acid ligase activity"/>
    <property type="evidence" value="ECO:0007669"/>
    <property type="project" value="InterPro"/>
</dbReference>
<keyword evidence="1 5" id="KW-0436">Ligase</keyword>
<dbReference type="Gene3D" id="3.90.190.20">
    <property type="entry name" value="Mur ligase, C-terminal domain"/>
    <property type="match status" value="1"/>
</dbReference>
<organism evidence="5">
    <name type="scientific">seawater metagenome</name>
    <dbReference type="NCBI Taxonomy" id="1561972"/>
    <lineage>
        <taxon>unclassified sequences</taxon>
        <taxon>metagenomes</taxon>
        <taxon>ecological metagenomes</taxon>
    </lineage>
</organism>
<sequence>MKFFDKLESNEKLKDAYMKRKEFMNDVIGISGTNGKTTTTKLIYELLNEDYNVNKTHENSNSFVGLPWCINKYFKLNADIWLTEIGISKENDMENLIEFINPNIRILTNIQQAHTLNFNSLLDYQKEKMDLFTYKLTPSSILILNYYDKLIRTIKIPLNVKTIICGPKSNNDVSIISHNINSDYISSTAEFRTIKGKIRISYKGICYHTAVNMCLAIACALIFKIDINNIQKKLESFEFYNSRGNIIKKNKFIIYNFAYNCNPSSLKGNLESFKKIQSGNKLIVLGDMFELSNNKEESIKIINYCLKITCNIACCSSIYNKILSQKKNYNLDLLALNINHLKKKIKDFIKKNKMTFIFIQGSNQSKISEIAEYLISII</sequence>
<evidence type="ECO:0000256" key="3">
    <source>
        <dbReference type="ARBA" id="ARBA00022840"/>
    </source>
</evidence>
<dbReference type="PANTHER" id="PTHR43024">
    <property type="entry name" value="UDP-N-ACETYLMURAMOYL-TRIPEPTIDE--D-ALANYL-D-ALANINE LIGASE"/>
    <property type="match status" value="1"/>
</dbReference>
<dbReference type="InterPro" id="IPR051046">
    <property type="entry name" value="MurCDEF_CellWall_CoF430Synth"/>
</dbReference>
<keyword evidence="2" id="KW-0547">Nucleotide-binding</keyword>
<dbReference type="InterPro" id="IPR036615">
    <property type="entry name" value="Mur_ligase_C_dom_sf"/>
</dbReference>
<protein>
    <submittedName>
        <fullName evidence="5">Mur ligase middle domain</fullName>
    </submittedName>
</protein>
<feature type="domain" description="Mur ligase central" evidence="4">
    <location>
        <begin position="30"/>
        <end position="220"/>
    </location>
</feature>
<keyword evidence="3" id="KW-0067">ATP-binding</keyword>
<reference evidence="5" key="1">
    <citation type="submission" date="2019-09" db="EMBL/GenBank/DDBJ databases">
        <authorList>
            <person name="Needham M D."/>
        </authorList>
    </citation>
    <scope>NUCLEOTIDE SEQUENCE</scope>
</reference>
<dbReference type="AlphaFoldDB" id="A0A5E8CJC8"/>
<evidence type="ECO:0000259" key="4">
    <source>
        <dbReference type="Pfam" id="PF08245"/>
    </source>
</evidence>